<protein>
    <submittedName>
        <fullName evidence="1">Uncharacterized protein</fullName>
    </submittedName>
</protein>
<dbReference type="AlphaFoldDB" id="A0A7W5FVY8"/>
<sequence>MSKREKDDEIAFQYHRVDSATGISRETAQRLAKHLGMSETQIIHHALYELARRVLPQYEKDDGPLNDFQLEQIKQQANCPVLRSVRSTLLSDDAEAA</sequence>
<evidence type="ECO:0000313" key="2">
    <source>
        <dbReference type="Proteomes" id="UP000541535"/>
    </source>
</evidence>
<dbReference type="Proteomes" id="UP000541535">
    <property type="component" value="Unassembled WGS sequence"/>
</dbReference>
<reference evidence="1 2" key="1">
    <citation type="submission" date="2020-08" db="EMBL/GenBank/DDBJ databases">
        <title>Genomic Encyclopedia of Type Strains, Phase III (KMG-III): the genomes of soil and plant-associated and newly described type strains.</title>
        <authorList>
            <person name="Whitman W."/>
        </authorList>
    </citation>
    <scope>NUCLEOTIDE SEQUENCE [LARGE SCALE GENOMIC DNA]</scope>
    <source>
        <strain evidence="1 2">CECT 8897</strain>
    </source>
</reference>
<proteinExistence type="predicted"/>
<evidence type="ECO:0000313" key="1">
    <source>
        <dbReference type="EMBL" id="MBB3121490.1"/>
    </source>
</evidence>
<gene>
    <name evidence="1" type="ORF">FHS03_004568</name>
</gene>
<dbReference type="EMBL" id="JACHXD010000017">
    <property type="protein sequence ID" value="MBB3121490.1"/>
    <property type="molecule type" value="Genomic_DNA"/>
</dbReference>
<comment type="caution">
    <text evidence="1">The sequence shown here is derived from an EMBL/GenBank/DDBJ whole genome shotgun (WGS) entry which is preliminary data.</text>
</comment>
<organism evidence="1 2">
    <name type="scientific">Pseudoduganella violacea</name>
    <dbReference type="NCBI Taxonomy" id="1715466"/>
    <lineage>
        <taxon>Bacteria</taxon>
        <taxon>Pseudomonadati</taxon>
        <taxon>Pseudomonadota</taxon>
        <taxon>Betaproteobacteria</taxon>
        <taxon>Burkholderiales</taxon>
        <taxon>Oxalobacteraceae</taxon>
        <taxon>Telluria group</taxon>
        <taxon>Pseudoduganella</taxon>
    </lineage>
</organism>
<keyword evidence="2" id="KW-1185">Reference proteome</keyword>
<name>A0A7W5FVY8_9BURK</name>
<dbReference type="RefSeq" id="WP_183443200.1">
    <property type="nucleotide sequence ID" value="NZ_JACHXD010000017.1"/>
</dbReference>
<accession>A0A7W5FVY8</accession>